<accession>A0A6S7IWQ3</accession>
<evidence type="ECO:0000313" key="1">
    <source>
        <dbReference type="EMBL" id="CAB4021319.1"/>
    </source>
</evidence>
<feature type="non-terminal residue" evidence="1">
    <location>
        <position position="88"/>
    </location>
</feature>
<proteinExistence type="predicted"/>
<name>A0A6S7IWQ3_PARCT</name>
<organism evidence="1 2">
    <name type="scientific">Paramuricea clavata</name>
    <name type="common">Red gorgonian</name>
    <name type="synonym">Violescent sea-whip</name>
    <dbReference type="NCBI Taxonomy" id="317549"/>
    <lineage>
        <taxon>Eukaryota</taxon>
        <taxon>Metazoa</taxon>
        <taxon>Cnidaria</taxon>
        <taxon>Anthozoa</taxon>
        <taxon>Octocorallia</taxon>
        <taxon>Malacalcyonacea</taxon>
        <taxon>Plexauridae</taxon>
        <taxon>Paramuricea</taxon>
    </lineage>
</organism>
<sequence length="88" mass="8980">YLTMITQRQQAVQNVVLMMMRRAMRRAVGPVAGAVDGPVAGPVDGPVAGPVDGPVAGPVDGPVAGAVDGPVVELVFIEPSTVPESLDY</sequence>
<evidence type="ECO:0000313" key="2">
    <source>
        <dbReference type="Proteomes" id="UP001152795"/>
    </source>
</evidence>
<reference evidence="1" key="1">
    <citation type="submission" date="2020-04" db="EMBL/GenBank/DDBJ databases">
        <authorList>
            <person name="Alioto T."/>
            <person name="Alioto T."/>
            <person name="Gomez Garrido J."/>
        </authorList>
    </citation>
    <scope>NUCLEOTIDE SEQUENCE</scope>
    <source>
        <strain evidence="1">A484AB</strain>
    </source>
</reference>
<gene>
    <name evidence="1" type="ORF">PACLA_8A017413</name>
</gene>
<protein>
    <submittedName>
        <fullName evidence="1">Uncharacterized protein</fullName>
    </submittedName>
</protein>
<dbReference type="AlphaFoldDB" id="A0A6S7IWQ3"/>
<comment type="caution">
    <text evidence="1">The sequence shown here is derived from an EMBL/GenBank/DDBJ whole genome shotgun (WGS) entry which is preliminary data.</text>
</comment>
<keyword evidence="2" id="KW-1185">Reference proteome</keyword>
<dbReference type="EMBL" id="CACRXK020011378">
    <property type="protein sequence ID" value="CAB4021319.1"/>
    <property type="molecule type" value="Genomic_DNA"/>
</dbReference>
<dbReference type="Proteomes" id="UP001152795">
    <property type="component" value="Unassembled WGS sequence"/>
</dbReference>